<evidence type="ECO:0000256" key="1">
    <source>
        <dbReference type="ARBA" id="ARBA00009129"/>
    </source>
</evidence>
<name>A0A518AI30_9BACT</name>
<dbReference type="InterPro" id="IPR026042">
    <property type="entry name" value="YjbJ"/>
</dbReference>
<proteinExistence type="inferred from homology"/>
<keyword evidence="5" id="KW-1185">Reference proteome</keyword>
<dbReference type="InterPro" id="IPR050423">
    <property type="entry name" value="UPF0337_stress_rsp"/>
</dbReference>
<dbReference type="PIRSF" id="PIRSF039008">
    <property type="entry name" value="YjbJ"/>
    <property type="match status" value="1"/>
</dbReference>
<evidence type="ECO:0000313" key="5">
    <source>
        <dbReference type="Proteomes" id="UP000315750"/>
    </source>
</evidence>
<evidence type="ECO:0000256" key="2">
    <source>
        <dbReference type="SAM" id="MobiDB-lite"/>
    </source>
</evidence>
<dbReference type="Pfam" id="PF05532">
    <property type="entry name" value="CsbD"/>
    <property type="match status" value="1"/>
</dbReference>
<dbReference type="AlphaFoldDB" id="A0A518AI30"/>
<organism evidence="4 5">
    <name type="scientific">Aeoliella mucimassa</name>
    <dbReference type="NCBI Taxonomy" id="2527972"/>
    <lineage>
        <taxon>Bacteria</taxon>
        <taxon>Pseudomonadati</taxon>
        <taxon>Planctomycetota</taxon>
        <taxon>Planctomycetia</taxon>
        <taxon>Pirellulales</taxon>
        <taxon>Lacipirellulaceae</taxon>
        <taxon>Aeoliella</taxon>
    </lineage>
</organism>
<gene>
    <name evidence="4" type="ORF">Pan181_05640</name>
</gene>
<comment type="similarity">
    <text evidence="1">Belongs to the UPF0337 (CsbD) family.</text>
</comment>
<evidence type="ECO:0000313" key="4">
    <source>
        <dbReference type="EMBL" id="QDU54383.1"/>
    </source>
</evidence>
<dbReference type="InterPro" id="IPR036629">
    <property type="entry name" value="YjbJ_sf"/>
</dbReference>
<feature type="compositionally biased region" description="Basic and acidic residues" evidence="2">
    <location>
        <begin position="1"/>
        <end position="10"/>
    </location>
</feature>
<feature type="region of interest" description="Disordered" evidence="2">
    <location>
        <begin position="1"/>
        <end position="22"/>
    </location>
</feature>
<dbReference type="InterPro" id="IPR008462">
    <property type="entry name" value="CsbD"/>
</dbReference>
<protein>
    <recommendedName>
        <fullName evidence="3">CsbD-like domain-containing protein</fullName>
    </recommendedName>
</protein>
<sequence length="71" mass="8067">MNWDQVEGKWKQASGAAKEKWGKLTDDDLQQIDGKRDQLVGKVQERYGIAREEADKQVEEFTGTCQTTCCS</sequence>
<dbReference type="EMBL" id="CP036278">
    <property type="protein sequence ID" value="QDU54383.1"/>
    <property type="molecule type" value="Genomic_DNA"/>
</dbReference>
<dbReference type="KEGG" id="amuc:Pan181_05640"/>
<reference evidence="4 5" key="1">
    <citation type="submission" date="2019-02" db="EMBL/GenBank/DDBJ databases">
        <title>Deep-cultivation of Planctomycetes and their phenomic and genomic characterization uncovers novel biology.</title>
        <authorList>
            <person name="Wiegand S."/>
            <person name="Jogler M."/>
            <person name="Boedeker C."/>
            <person name="Pinto D."/>
            <person name="Vollmers J."/>
            <person name="Rivas-Marin E."/>
            <person name="Kohn T."/>
            <person name="Peeters S.H."/>
            <person name="Heuer A."/>
            <person name="Rast P."/>
            <person name="Oberbeckmann S."/>
            <person name="Bunk B."/>
            <person name="Jeske O."/>
            <person name="Meyerdierks A."/>
            <person name="Storesund J.E."/>
            <person name="Kallscheuer N."/>
            <person name="Luecker S."/>
            <person name="Lage O.M."/>
            <person name="Pohl T."/>
            <person name="Merkel B.J."/>
            <person name="Hornburger P."/>
            <person name="Mueller R.-W."/>
            <person name="Bruemmer F."/>
            <person name="Labrenz M."/>
            <person name="Spormann A.M."/>
            <person name="Op den Camp H."/>
            <person name="Overmann J."/>
            <person name="Amann R."/>
            <person name="Jetten M.S.M."/>
            <person name="Mascher T."/>
            <person name="Medema M.H."/>
            <person name="Devos D.P."/>
            <person name="Kaster A.-K."/>
            <person name="Ovreas L."/>
            <person name="Rohde M."/>
            <person name="Galperin M.Y."/>
            <person name="Jogler C."/>
        </authorList>
    </citation>
    <scope>NUCLEOTIDE SEQUENCE [LARGE SCALE GENOMIC DNA]</scope>
    <source>
        <strain evidence="4 5">Pan181</strain>
    </source>
</reference>
<dbReference type="SUPFAM" id="SSF69047">
    <property type="entry name" value="Hypothetical protein YjbJ"/>
    <property type="match status" value="1"/>
</dbReference>
<evidence type="ECO:0000259" key="3">
    <source>
        <dbReference type="Pfam" id="PF05532"/>
    </source>
</evidence>
<dbReference type="Proteomes" id="UP000315750">
    <property type="component" value="Chromosome"/>
</dbReference>
<dbReference type="RefSeq" id="WP_145245370.1">
    <property type="nucleotide sequence ID" value="NZ_CP036278.1"/>
</dbReference>
<feature type="domain" description="CsbD-like" evidence="3">
    <location>
        <begin position="4"/>
        <end position="55"/>
    </location>
</feature>
<dbReference type="Gene3D" id="1.10.1470.10">
    <property type="entry name" value="YjbJ"/>
    <property type="match status" value="1"/>
</dbReference>
<accession>A0A518AI30</accession>
<dbReference type="PANTHER" id="PTHR34977:SF1">
    <property type="entry name" value="UPF0337 PROTEIN YJBJ"/>
    <property type="match status" value="1"/>
</dbReference>
<dbReference type="PANTHER" id="PTHR34977">
    <property type="entry name" value="UPF0337 PROTEIN YJBJ"/>
    <property type="match status" value="1"/>
</dbReference>
<dbReference type="OrthoDB" id="9796058at2"/>